<feature type="domain" description="Response regulatory" evidence="7">
    <location>
        <begin position="7"/>
        <end position="123"/>
    </location>
</feature>
<proteinExistence type="predicted"/>
<evidence type="ECO:0000313" key="9">
    <source>
        <dbReference type="Proteomes" id="UP001500121"/>
    </source>
</evidence>
<evidence type="ECO:0000256" key="5">
    <source>
        <dbReference type="PROSITE-ProRule" id="PRU00169"/>
    </source>
</evidence>
<name>A0ABP8YUU3_9MICO</name>
<gene>
    <name evidence="8" type="ORF">GCM10025783_05430</name>
</gene>
<dbReference type="InterPro" id="IPR058245">
    <property type="entry name" value="NreC/VraR/RcsB-like_REC"/>
</dbReference>
<dbReference type="SMART" id="SM00448">
    <property type="entry name" value="REC"/>
    <property type="match status" value="1"/>
</dbReference>
<dbReference type="SMART" id="SM00421">
    <property type="entry name" value="HTH_LUXR"/>
    <property type="match status" value="1"/>
</dbReference>
<dbReference type="InterPro" id="IPR000792">
    <property type="entry name" value="Tscrpt_reg_LuxR_C"/>
</dbReference>
<dbReference type="InterPro" id="IPR016032">
    <property type="entry name" value="Sig_transdc_resp-reg_C-effctor"/>
</dbReference>
<protein>
    <submittedName>
        <fullName evidence="8">Response regulator transcription factor</fullName>
    </submittedName>
</protein>
<dbReference type="InterPro" id="IPR001789">
    <property type="entry name" value="Sig_transdc_resp-reg_receiver"/>
</dbReference>
<keyword evidence="1 5" id="KW-0597">Phosphoprotein</keyword>
<dbReference type="Gene3D" id="3.40.50.2300">
    <property type="match status" value="1"/>
</dbReference>
<keyword evidence="4" id="KW-0804">Transcription</keyword>
<dbReference type="PROSITE" id="PS00622">
    <property type="entry name" value="HTH_LUXR_1"/>
    <property type="match status" value="1"/>
</dbReference>
<dbReference type="Proteomes" id="UP001500121">
    <property type="component" value="Unassembled WGS sequence"/>
</dbReference>
<evidence type="ECO:0000256" key="4">
    <source>
        <dbReference type="ARBA" id="ARBA00023163"/>
    </source>
</evidence>
<comment type="caution">
    <text evidence="8">The sequence shown here is derived from an EMBL/GenBank/DDBJ whole genome shotgun (WGS) entry which is preliminary data.</text>
</comment>
<evidence type="ECO:0000256" key="1">
    <source>
        <dbReference type="ARBA" id="ARBA00022553"/>
    </source>
</evidence>
<dbReference type="PANTHER" id="PTHR43214">
    <property type="entry name" value="TWO-COMPONENT RESPONSE REGULATOR"/>
    <property type="match status" value="1"/>
</dbReference>
<dbReference type="InterPro" id="IPR011006">
    <property type="entry name" value="CheY-like_superfamily"/>
</dbReference>
<dbReference type="InterPro" id="IPR039420">
    <property type="entry name" value="WalR-like"/>
</dbReference>
<dbReference type="CDD" id="cd06170">
    <property type="entry name" value="LuxR_C_like"/>
    <property type="match status" value="1"/>
</dbReference>
<evidence type="ECO:0000256" key="3">
    <source>
        <dbReference type="ARBA" id="ARBA00023125"/>
    </source>
</evidence>
<keyword evidence="9" id="KW-1185">Reference proteome</keyword>
<keyword evidence="3" id="KW-0238">DNA-binding</keyword>
<sequence length="222" mass="23780">MTASGIRVLLVDDQELVRVGLRMVLDAADGLEVVGEAADGAAAIRRVHELRPDVVLMDVRMPGLDGIEATRRITAESDAVRVILLTTFDLDEYAFGGLHAGASGFLLKDVASDELLRAVRTVASGDAIVSPRVTRRMIELTRGILPAATAQEADDGLTEREREVLQALAAGASNQEIAAQLFLSESTVKTHVGRVLSKLHLRDRVHAVIYAYEHGLAGPGRA</sequence>
<feature type="modified residue" description="4-aspartylphosphate" evidence="5">
    <location>
        <position position="58"/>
    </location>
</feature>
<organism evidence="8 9">
    <name type="scientific">Amnibacterium soli</name>
    <dbReference type="NCBI Taxonomy" id="1282736"/>
    <lineage>
        <taxon>Bacteria</taxon>
        <taxon>Bacillati</taxon>
        <taxon>Actinomycetota</taxon>
        <taxon>Actinomycetes</taxon>
        <taxon>Micrococcales</taxon>
        <taxon>Microbacteriaceae</taxon>
        <taxon>Amnibacterium</taxon>
    </lineage>
</organism>
<dbReference type="PROSITE" id="PS50110">
    <property type="entry name" value="RESPONSE_REGULATORY"/>
    <property type="match status" value="1"/>
</dbReference>
<dbReference type="Pfam" id="PF00196">
    <property type="entry name" value="GerE"/>
    <property type="match status" value="1"/>
</dbReference>
<dbReference type="SUPFAM" id="SSF52172">
    <property type="entry name" value="CheY-like"/>
    <property type="match status" value="1"/>
</dbReference>
<accession>A0ABP8YUU3</accession>
<evidence type="ECO:0000259" key="7">
    <source>
        <dbReference type="PROSITE" id="PS50110"/>
    </source>
</evidence>
<feature type="domain" description="HTH luxR-type" evidence="6">
    <location>
        <begin position="150"/>
        <end position="215"/>
    </location>
</feature>
<dbReference type="PROSITE" id="PS50043">
    <property type="entry name" value="HTH_LUXR_2"/>
    <property type="match status" value="1"/>
</dbReference>
<dbReference type="CDD" id="cd17535">
    <property type="entry name" value="REC_NarL-like"/>
    <property type="match status" value="1"/>
</dbReference>
<reference evidence="9" key="1">
    <citation type="journal article" date="2019" name="Int. J. Syst. Evol. Microbiol.">
        <title>The Global Catalogue of Microorganisms (GCM) 10K type strain sequencing project: providing services to taxonomists for standard genome sequencing and annotation.</title>
        <authorList>
            <consortium name="The Broad Institute Genomics Platform"/>
            <consortium name="The Broad Institute Genome Sequencing Center for Infectious Disease"/>
            <person name="Wu L."/>
            <person name="Ma J."/>
        </authorList>
    </citation>
    <scope>NUCLEOTIDE SEQUENCE [LARGE SCALE GENOMIC DNA]</scope>
    <source>
        <strain evidence="9">JCM 19015</strain>
    </source>
</reference>
<dbReference type="RefSeq" id="WP_345479396.1">
    <property type="nucleotide sequence ID" value="NZ_BAABLP010000001.1"/>
</dbReference>
<evidence type="ECO:0000256" key="2">
    <source>
        <dbReference type="ARBA" id="ARBA00023015"/>
    </source>
</evidence>
<dbReference type="SUPFAM" id="SSF46894">
    <property type="entry name" value="C-terminal effector domain of the bipartite response regulators"/>
    <property type="match status" value="1"/>
</dbReference>
<dbReference type="Pfam" id="PF00072">
    <property type="entry name" value="Response_reg"/>
    <property type="match status" value="1"/>
</dbReference>
<dbReference type="PRINTS" id="PR00038">
    <property type="entry name" value="HTHLUXR"/>
</dbReference>
<dbReference type="PANTHER" id="PTHR43214:SF24">
    <property type="entry name" value="TRANSCRIPTIONAL REGULATORY PROTEIN NARL-RELATED"/>
    <property type="match status" value="1"/>
</dbReference>
<evidence type="ECO:0000313" key="8">
    <source>
        <dbReference type="EMBL" id="GAA4737855.1"/>
    </source>
</evidence>
<dbReference type="EMBL" id="BAABLP010000001">
    <property type="protein sequence ID" value="GAA4737855.1"/>
    <property type="molecule type" value="Genomic_DNA"/>
</dbReference>
<evidence type="ECO:0000259" key="6">
    <source>
        <dbReference type="PROSITE" id="PS50043"/>
    </source>
</evidence>
<keyword evidence="2" id="KW-0805">Transcription regulation</keyword>